<evidence type="ECO:0000313" key="2">
    <source>
        <dbReference type="EMBL" id="CAE7192445.1"/>
    </source>
</evidence>
<keyword evidence="3" id="KW-1185">Reference proteome</keyword>
<feature type="transmembrane region" description="Helical" evidence="1">
    <location>
        <begin position="540"/>
        <end position="565"/>
    </location>
</feature>
<keyword evidence="1" id="KW-0472">Membrane</keyword>
<feature type="transmembrane region" description="Helical" evidence="1">
    <location>
        <begin position="354"/>
        <end position="379"/>
    </location>
</feature>
<gene>
    <name evidence="2" type="ORF">SPIL2461_LOCUS1530</name>
</gene>
<feature type="transmembrane region" description="Helical" evidence="1">
    <location>
        <begin position="18"/>
        <end position="40"/>
    </location>
</feature>
<protein>
    <recommendedName>
        <fullName evidence="4">Transmembrane protein</fullName>
    </recommendedName>
</protein>
<name>A0A812J6I0_SYMPI</name>
<evidence type="ECO:0000313" key="3">
    <source>
        <dbReference type="Proteomes" id="UP000649617"/>
    </source>
</evidence>
<dbReference type="EMBL" id="CAJNIZ010001502">
    <property type="protein sequence ID" value="CAE7192445.1"/>
    <property type="molecule type" value="Genomic_DNA"/>
</dbReference>
<feature type="transmembrane region" description="Helical" evidence="1">
    <location>
        <begin position="445"/>
        <end position="464"/>
    </location>
</feature>
<organism evidence="2 3">
    <name type="scientific">Symbiodinium pilosum</name>
    <name type="common">Dinoflagellate</name>
    <dbReference type="NCBI Taxonomy" id="2952"/>
    <lineage>
        <taxon>Eukaryota</taxon>
        <taxon>Sar</taxon>
        <taxon>Alveolata</taxon>
        <taxon>Dinophyceae</taxon>
        <taxon>Suessiales</taxon>
        <taxon>Symbiodiniaceae</taxon>
        <taxon>Symbiodinium</taxon>
    </lineage>
</organism>
<proteinExistence type="predicted"/>
<keyword evidence="1" id="KW-0812">Transmembrane</keyword>
<keyword evidence="1" id="KW-1133">Transmembrane helix</keyword>
<dbReference type="AlphaFoldDB" id="A0A812J6I0"/>
<evidence type="ECO:0008006" key="4">
    <source>
        <dbReference type="Google" id="ProtNLM"/>
    </source>
</evidence>
<evidence type="ECO:0000256" key="1">
    <source>
        <dbReference type="SAM" id="Phobius"/>
    </source>
</evidence>
<reference evidence="2" key="1">
    <citation type="submission" date="2021-02" db="EMBL/GenBank/DDBJ databases">
        <authorList>
            <person name="Dougan E. K."/>
            <person name="Rhodes N."/>
            <person name="Thang M."/>
            <person name="Chan C."/>
        </authorList>
    </citation>
    <scope>NUCLEOTIDE SEQUENCE</scope>
</reference>
<comment type="caution">
    <text evidence="2">The sequence shown here is derived from an EMBL/GenBank/DDBJ whole genome shotgun (WGS) entry which is preliminary data.</text>
</comment>
<sequence>MVIAGIHVTQDSPTDVQYVATLVVLMVGVLVTNILGFLHFRRQERSLEARVAALDMDTPYLACKHAAQIVRGEPCVDWELLRLRNSVWRSLVLAMLTFVLAARITFEIPVCRVISTLSEYAVQSYPHLANQSLWVHDLVRDGVDYRELPPVHPVDALQPAARVRALPLAIDALRVEHEYWRETTMLPTFQAFLQSWVTGYPVDLNTDGKQGGIGSGNLLATNYVIFDNFKSSVVQEKQRLKPALQNFVLNSPDLAFTHRAAGGVALWGLPWKGLVEEVIATILQHRDRTPRATLVSDRPWTLKAGALQLSVASGWKLYLCKTFALLLASLLPIRRKILESCRVTGLVDVGLVTLYTSLDLMCLVGTWLLCAVAPVALAYGELVKNGVSVMWPHILNILDVLGSTSFSEARGEIAILLSDALVKDMHKLLTIVQSGIPAVEWDLSFFLKLAVGSLAFVGMSAAMARIACPRMAYTTCLSIGLCGPLWAFTKEAKGMALASRAARTSLMVRTLLFATVVVWRWRNVDQFSTQLYAAMVFNRVMSAMFLKVCWVVLLVVHCLCGLAAVHCAEQSLEIGDFNIEHRFGSAELPYGTFSTLPRQPSQANMYGP</sequence>
<dbReference type="OrthoDB" id="438754at2759"/>
<dbReference type="Proteomes" id="UP000649617">
    <property type="component" value="Unassembled WGS sequence"/>
</dbReference>
<accession>A0A812J6I0</accession>